<organism evidence="3 4">
    <name type="scientific">Lophiostoma macrostomum CBS 122681</name>
    <dbReference type="NCBI Taxonomy" id="1314788"/>
    <lineage>
        <taxon>Eukaryota</taxon>
        <taxon>Fungi</taxon>
        <taxon>Dikarya</taxon>
        <taxon>Ascomycota</taxon>
        <taxon>Pezizomycotina</taxon>
        <taxon>Dothideomycetes</taxon>
        <taxon>Pleosporomycetidae</taxon>
        <taxon>Pleosporales</taxon>
        <taxon>Lophiostomataceae</taxon>
        <taxon>Lophiostoma</taxon>
    </lineage>
</organism>
<dbReference type="AlphaFoldDB" id="A0A6A6T5S5"/>
<dbReference type="EMBL" id="MU004350">
    <property type="protein sequence ID" value="KAF2655375.1"/>
    <property type="molecule type" value="Genomic_DNA"/>
</dbReference>
<evidence type="ECO:0000313" key="4">
    <source>
        <dbReference type="Proteomes" id="UP000799324"/>
    </source>
</evidence>
<feature type="compositionally biased region" description="Polar residues" evidence="1">
    <location>
        <begin position="30"/>
        <end position="39"/>
    </location>
</feature>
<name>A0A6A6T5S5_9PLEO</name>
<dbReference type="Proteomes" id="UP000799324">
    <property type="component" value="Unassembled WGS sequence"/>
</dbReference>
<evidence type="ECO:0000256" key="1">
    <source>
        <dbReference type="SAM" id="MobiDB-lite"/>
    </source>
</evidence>
<proteinExistence type="predicted"/>
<feature type="region of interest" description="Disordered" evidence="1">
    <location>
        <begin position="24"/>
        <end position="66"/>
    </location>
</feature>
<evidence type="ECO:0008006" key="5">
    <source>
        <dbReference type="Google" id="ProtNLM"/>
    </source>
</evidence>
<accession>A0A6A6T5S5</accession>
<feature type="signal peptide" evidence="2">
    <location>
        <begin position="1"/>
        <end position="18"/>
    </location>
</feature>
<protein>
    <recommendedName>
        <fullName evidence="5">Secreted protein</fullName>
    </recommendedName>
</protein>
<feature type="region of interest" description="Disordered" evidence="1">
    <location>
        <begin position="76"/>
        <end position="95"/>
    </location>
</feature>
<evidence type="ECO:0000313" key="3">
    <source>
        <dbReference type="EMBL" id="KAF2655375.1"/>
    </source>
</evidence>
<keyword evidence="2" id="KW-0732">Signal</keyword>
<sequence>MQLIWPVTFLALAFVAFALPKRVHEDETTPDTTSPSQSASHRDPVQHQTNHPVTVVPGAQNKQGTTTVIVDKVADPYASDEIRPNPGLDVTGGRR</sequence>
<evidence type="ECO:0000256" key="2">
    <source>
        <dbReference type="SAM" id="SignalP"/>
    </source>
</evidence>
<reference evidence="3" key="1">
    <citation type="journal article" date="2020" name="Stud. Mycol.">
        <title>101 Dothideomycetes genomes: a test case for predicting lifestyles and emergence of pathogens.</title>
        <authorList>
            <person name="Haridas S."/>
            <person name="Albert R."/>
            <person name="Binder M."/>
            <person name="Bloem J."/>
            <person name="Labutti K."/>
            <person name="Salamov A."/>
            <person name="Andreopoulos B."/>
            <person name="Baker S."/>
            <person name="Barry K."/>
            <person name="Bills G."/>
            <person name="Bluhm B."/>
            <person name="Cannon C."/>
            <person name="Castanera R."/>
            <person name="Culley D."/>
            <person name="Daum C."/>
            <person name="Ezra D."/>
            <person name="Gonzalez J."/>
            <person name="Henrissat B."/>
            <person name="Kuo A."/>
            <person name="Liang C."/>
            <person name="Lipzen A."/>
            <person name="Lutzoni F."/>
            <person name="Magnuson J."/>
            <person name="Mondo S."/>
            <person name="Nolan M."/>
            <person name="Ohm R."/>
            <person name="Pangilinan J."/>
            <person name="Park H.-J."/>
            <person name="Ramirez L."/>
            <person name="Alfaro M."/>
            <person name="Sun H."/>
            <person name="Tritt A."/>
            <person name="Yoshinaga Y."/>
            <person name="Zwiers L.-H."/>
            <person name="Turgeon B."/>
            <person name="Goodwin S."/>
            <person name="Spatafora J."/>
            <person name="Crous P."/>
            <person name="Grigoriev I."/>
        </authorList>
    </citation>
    <scope>NUCLEOTIDE SEQUENCE</scope>
    <source>
        <strain evidence="3">CBS 122681</strain>
    </source>
</reference>
<keyword evidence="4" id="KW-1185">Reference proteome</keyword>
<feature type="chain" id="PRO_5025449887" description="Secreted protein" evidence="2">
    <location>
        <begin position="19"/>
        <end position="95"/>
    </location>
</feature>
<gene>
    <name evidence="3" type="ORF">K491DRAFT_716320</name>
</gene>